<evidence type="ECO:0000313" key="2">
    <source>
        <dbReference type="Proteomes" id="UP000616151"/>
    </source>
</evidence>
<reference evidence="1" key="1">
    <citation type="submission" date="2021-01" db="EMBL/GenBank/DDBJ databases">
        <authorList>
            <person name="Sun Q."/>
        </authorList>
    </citation>
    <scope>NUCLEOTIDE SEQUENCE</scope>
    <source>
        <strain evidence="1">YIM B02566</strain>
    </source>
</reference>
<organism evidence="1 2">
    <name type="scientific">Taklimakanibacter albus</name>
    <dbReference type="NCBI Taxonomy" id="2800327"/>
    <lineage>
        <taxon>Bacteria</taxon>
        <taxon>Pseudomonadati</taxon>
        <taxon>Pseudomonadota</taxon>
        <taxon>Alphaproteobacteria</taxon>
        <taxon>Hyphomicrobiales</taxon>
        <taxon>Aestuariivirgaceae</taxon>
        <taxon>Taklimakanibacter</taxon>
    </lineage>
</organism>
<dbReference type="EMBL" id="JAENHL010000008">
    <property type="protein sequence ID" value="MBK1869493.1"/>
    <property type="molecule type" value="Genomic_DNA"/>
</dbReference>
<proteinExistence type="predicted"/>
<name>A0ACC5RA51_9HYPH</name>
<keyword evidence="2" id="KW-1185">Reference proteome</keyword>
<comment type="caution">
    <text evidence="1">The sequence shown here is derived from an EMBL/GenBank/DDBJ whole genome shotgun (WGS) entry which is preliminary data.</text>
</comment>
<dbReference type="Proteomes" id="UP000616151">
    <property type="component" value="Unassembled WGS sequence"/>
</dbReference>
<accession>A0ACC5RA51</accession>
<evidence type="ECO:0000313" key="1">
    <source>
        <dbReference type="EMBL" id="MBK1869493.1"/>
    </source>
</evidence>
<protein>
    <submittedName>
        <fullName evidence="1">FAD-binding oxidoreductase</fullName>
    </submittedName>
</protein>
<gene>
    <name evidence="1" type="ORF">JHL16_24245</name>
</gene>
<sequence>MTTAHLPKSAAYVVVGMGMHGMSTAWHLAMELERSGKGKGSDVILIDKAGPGAGATGIACGCVRNLYMTSPIHNILRHSVDVWESDPVNFGFQQVGYVSVGEGNQQADYEKMHKSQNAAGYKSDMYVGKEAKSFLKKIWPDFNVDKADVVLHEIPSGYAGTHTAVRALKEKCDQWGVRSFTGISVEGYDMQNGRITGVLTSEGTIKADAVVICAGAWITKHWDWLGLPNKLDMRYPDGGVVKDADMWTYWRLLEGEVLLKDGHKYRTGDDKDPPVLHVELMNTPVITENGHKFPDQHFYMYVRYAAERAGAPGVQGGTIPIKMGPKAVLEPYGHANDLYQADAWFKDYYMATLAYLFDQFKNYGSQFKQRRNGGIGAFTPDSVPIFDWVAENGYMIADSNHGYKMIGVGKLVARHLVSGTPVPELSPFAFTRFAQGKTFGDRNSNCPWV</sequence>